<gene>
    <name evidence="1" type="ORF">V7x_32660</name>
</gene>
<dbReference type="Proteomes" id="UP000316476">
    <property type="component" value="Unassembled WGS sequence"/>
</dbReference>
<organism evidence="1 2">
    <name type="scientific">Crateriforma conspicua</name>
    <dbReference type="NCBI Taxonomy" id="2527996"/>
    <lineage>
        <taxon>Bacteria</taxon>
        <taxon>Pseudomonadati</taxon>
        <taxon>Planctomycetota</taxon>
        <taxon>Planctomycetia</taxon>
        <taxon>Planctomycetales</taxon>
        <taxon>Planctomycetaceae</taxon>
        <taxon>Crateriforma</taxon>
    </lineage>
</organism>
<reference evidence="1 2" key="1">
    <citation type="submission" date="2019-02" db="EMBL/GenBank/DDBJ databases">
        <title>Deep-cultivation of Planctomycetes and their phenomic and genomic characterization uncovers novel biology.</title>
        <authorList>
            <person name="Wiegand S."/>
            <person name="Jogler M."/>
            <person name="Boedeker C."/>
            <person name="Pinto D."/>
            <person name="Vollmers J."/>
            <person name="Rivas-Marin E."/>
            <person name="Kohn T."/>
            <person name="Peeters S.H."/>
            <person name="Heuer A."/>
            <person name="Rast P."/>
            <person name="Oberbeckmann S."/>
            <person name="Bunk B."/>
            <person name="Jeske O."/>
            <person name="Meyerdierks A."/>
            <person name="Storesund J.E."/>
            <person name="Kallscheuer N."/>
            <person name="Luecker S."/>
            <person name="Lage O.M."/>
            <person name="Pohl T."/>
            <person name="Merkel B.J."/>
            <person name="Hornburger P."/>
            <person name="Mueller R.-W."/>
            <person name="Bruemmer F."/>
            <person name="Labrenz M."/>
            <person name="Spormann A.M."/>
            <person name="Op Den Camp H."/>
            <person name="Overmann J."/>
            <person name="Amann R."/>
            <person name="Jetten M.S.M."/>
            <person name="Mascher T."/>
            <person name="Medema M.H."/>
            <person name="Devos D.P."/>
            <person name="Kaster A.-K."/>
            <person name="Ovreas L."/>
            <person name="Rohde M."/>
            <person name="Galperin M.Y."/>
            <person name="Jogler C."/>
        </authorList>
    </citation>
    <scope>NUCLEOTIDE SEQUENCE [LARGE SCALE GENOMIC DNA]</scope>
    <source>
        <strain evidence="1 2">V7</strain>
    </source>
</reference>
<sequence>MNFDRQDGKPDEGPTLEIFSSPSGGCFIGIKDEMGVWPFRSEMFDSAVEAEQRLAELNAPLPYESLCPDCQAGYTEQAFLKLGVISGLWACPCSPNSLLFPPSQSLEESIKAIHDFMTSRDG</sequence>
<evidence type="ECO:0000313" key="1">
    <source>
        <dbReference type="EMBL" id="TWU67689.1"/>
    </source>
</evidence>
<dbReference type="EMBL" id="SJPZ01000001">
    <property type="protein sequence ID" value="TWU67689.1"/>
    <property type="molecule type" value="Genomic_DNA"/>
</dbReference>
<proteinExistence type="predicted"/>
<accession>A0A5C6FXP4</accession>
<comment type="caution">
    <text evidence="1">The sequence shown here is derived from an EMBL/GenBank/DDBJ whole genome shotgun (WGS) entry which is preliminary data.</text>
</comment>
<protein>
    <submittedName>
        <fullName evidence="1">Uncharacterized protein</fullName>
    </submittedName>
</protein>
<dbReference type="RefSeq" id="WP_146414042.1">
    <property type="nucleotide sequence ID" value="NZ_SJPZ01000001.1"/>
</dbReference>
<evidence type="ECO:0000313" key="2">
    <source>
        <dbReference type="Proteomes" id="UP000316476"/>
    </source>
</evidence>
<name>A0A5C6FXP4_9PLAN</name>
<dbReference type="AlphaFoldDB" id="A0A5C6FXP4"/>